<evidence type="ECO:0000256" key="3">
    <source>
        <dbReference type="ARBA" id="ARBA00022630"/>
    </source>
</evidence>
<evidence type="ECO:0000256" key="8">
    <source>
        <dbReference type="RuleBase" id="RU361177"/>
    </source>
</evidence>
<evidence type="ECO:0000313" key="9">
    <source>
        <dbReference type="EMBL" id="KAL3615578.1"/>
    </source>
</evidence>
<dbReference type="Proteomes" id="UP001632038">
    <property type="component" value="Unassembled WGS sequence"/>
</dbReference>
<organism evidence="9 10">
    <name type="scientific">Castilleja foliolosa</name>
    <dbReference type="NCBI Taxonomy" id="1961234"/>
    <lineage>
        <taxon>Eukaryota</taxon>
        <taxon>Viridiplantae</taxon>
        <taxon>Streptophyta</taxon>
        <taxon>Embryophyta</taxon>
        <taxon>Tracheophyta</taxon>
        <taxon>Spermatophyta</taxon>
        <taxon>Magnoliopsida</taxon>
        <taxon>eudicotyledons</taxon>
        <taxon>Gunneridae</taxon>
        <taxon>Pentapetalae</taxon>
        <taxon>asterids</taxon>
        <taxon>lamiids</taxon>
        <taxon>Lamiales</taxon>
        <taxon>Orobanchaceae</taxon>
        <taxon>Pedicularideae</taxon>
        <taxon>Castillejinae</taxon>
        <taxon>Castilleja</taxon>
    </lineage>
</organism>
<protein>
    <recommendedName>
        <fullName evidence="8">Flavin-containing monooxygenase</fullName>
        <ecNumber evidence="8">1.-.-.-</ecNumber>
    </recommendedName>
</protein>
<dbReference type="PIRSF" id="PIRSF000332">
    <property type="entry name" value="FMO"/>
    <property type="match status" value="1"/>
</dbReference>
<proteinExistence type="inferred from homology"/>
<dbReference type="SUPFAM" id="SSF51905">
    <property type="entry name" value="FAD/NAD(P)-binding domain"/>
    <property type="match status" value="2"/>
</dbReference>
<comment type="similarity">
    <text evidence="2 8">Belongs to the FMO family.</text>
</comment>
<dbReference type="InterPro" id="IPR050346">
    <property type="entry name" value="FMO-like"/>
</dbReference>
<dbReference type="EMBL" id="JAVIJP010000100">
    <property type="protein sequence ID" value="KAL3615578.1"/>
    <property type="molecule type" value="Genomic_DNA"/>
</dbReference>
<dbReference type="GO" id="GO:0016709">
    <property type="term" value="F:oxidoreductase activity, acting on paired donors, with incorporation or reduction of molecular oxygen, NAD(P)H as one donor, and incorporation of one atom of oxygen"/>
    <property type="evidence" value="ECO:0007669"/>
    <property type="project" value="UniProtKB-ARBA"/>
</dbReference>
<evidence type="ECO:0000313" key="10">
    <source>
        <dbReference type="Proteomes" id="UP001632038"/>
    </source>
</evidence>
<evidence type="ECO:0000256" key="1">
    <source>
        <dbReference type="ARBA" id="ARBA00001974"/>
    </source>
</evidence>
<evidence type="ECO:0000256" key="2">
    <source>
        <dbReference type="ARBA" id="ARBA00009183"/>
    </source>
</evidence>
<keyword evidence="10" id="KW-1185">Reference proteome</keyword>
<dbReference type="FunFam" id="3.50.50.60:FF:000138">
    <property type="entry name" value="Flavin-containing monooxygenase"/>
    <property type="match status" value="1"/>
</dbReference>
<comment type="cofactor">
    <cofactor evidence="1 8">
        <name>FAD</name>
        <dbReference type="ChEBI" id="CHEBI:57692"/>
    </cofactor>
</comment>
<keyword evidence="6 8" id="KW-0560">Oxidoreductase</keyword>
<dbReference type="GO" id="GO:0050660">
    <property type="term" value="F:flavin adenine dinucleotide binding"/>
    <property type="evidence" value="ECO:0007669"/>
    <property type="project" value="UniProtKB-ARBA"/>
</dbReference>
<evidence type="ECO:0000256" key="6">
    <source>
        <dbReference type="ARBA" id="ARBA00023002"/>
    </source>
</evidence>
<evidence type="ECO:0000256" key="5">
    <source>
        <dbReference type="ARBA" id="ARBA00022857"/>
    </source>
</evidence>
<dbReference type="InterPro" id="IPR000960">
    <property type="entry name" value="Flavin_mOase"/>
</dbReference>
<keyword evidence="5" id="KW-0521">NADP</keyword>
<keyword evidence="3 8" id="KW-0285">Flavoprotein</keyword>
<dbReference type="AlphaFoldDB" id="A0ABD3BDU5"/>
<sequence>MAPVLKVAVIGAGVSGLATAQALKTEGHQVVVYEKSDQLGGTWVYNPQVESDPLGLDPDREIIHSSLYYSLHTNLPYQLMGFSDYPFAIRKYSDSSVFPGHEEVLDFLNEFAREFGLVKLIRFKTEVVRVERVGLRNDQWVVESRADKVSSDEVFDAVVVCNGHYTQPSLADFPGIEKWPGKQMHSHNYRVPEPFQDQIVVVIGDGPSAIDISLEISKVAKEVHLSSKSPDVKIRKLDCVDSMWQHSKIDRVDGNGEVIFQECASVHAYHPPLYRYQYYFPFLKTEEIVAVDDSRVGPLYKHIFSPQLAPNLSFVGLPYNSTPVFLTIDLQAKWIANVLSGKTLLPSEEEMLANIQEHYRYMDDKGIPKQYTHNLGHEFVYSDWLASQLGLTGADEQTRSVLKRYSKFVVEKGLGRCREWRLDSVLQEHES</sequence>
<evidence type="ECO:0000256" key="4">
    <source>
        <dbReference type="ARBA" id="ARBA00022827"/>
    </source>
</evidence>
<keyword evidence="4 8" id="KW-0274">FAD</keyword>
<gene>
    <name evidence="9" type="ORF">CASFOL_041239</name>
</gene>
<dbReference type="PANTHER" id="PTHR23023">
    <property type="entry name" value="DIMETHYLANILINE MONOOXYGENASE"/>
    <property type="match status" value="1"/>
</dbReference>
<dbReference type="EC" id="1.-.-.-" evidence="8"/>
<keyword evidence="7 8" id="KW-0503">Monooxygenase</keyword>
<accession>A0ABD3BDU5</accession>
<reference evidence="10" key="1">
    <citation type="journal article" date="2024" name="IScience">
        <title>Strigolactones Initiate the Formation of Haustorium-like Structures in Castilleja.</title>
        <authorList>
            <person name="Buerger M."/>
            <person name="Peterson D."/>
            <person name="Chory J."/>
        </authorList>
    </citation>
    <scope>NUCLEOTIDE SEQUENCE [LARGE SCALE GENOMIC DNA]</scope>
</reference>
<dbReference type="Gene3D" id="3.50.50.60">
    <property type="entry name" value="FAD/NAD(P)-binding domain"/>
    <property type="match status" value="2"/>
</dbReference>
<dbReference type="PRINTS" id="PR00370">
    <property type="entry name" value="FMOXYGENASE"/>
</dbReference>
<dbReference type="InterPro" id="IPR036188">
    <property type="entry name" value="FAD/NAD-bd_sf"/>
</dbReference>
<name>A0ABD3BDU5_9LAMI</name>
<comment type="caution">
    <text evidence="9">The sequence shown here is derived from an EMBL/GenBank/DDBJ whole genome shotgun (WGS) entry which is preliminary data.</text>
</comment>
<dbReference type="Pfam" id="PF00743">
    <property type="entry name" value="FMO-like"/>
    <property type="match status" value="2"/>
</dbReference>
<dbReference type="InterPro" id="IPR020946">
    <property type="entry name" value="Flavin_mOase-like"/>
</dbReference>
<evidence type="ECO:0000256" key="7">
    <source>
        <dbReference type="ARBA" id="ARBA00023033"/>
    </source>
</evidence>